<gene>
    <name evidence="2" type="ORF">SAMN05443550_11379</name>
</gene>
<feature type="transmembrane region" description="Helical" evidence="1">
    <location>
        <begin position="37"/>
        <end position="55"/>
    </location>
</feature>
<keyword evidence="1" id="KW-1133">Transmembrane helix</keyword>
<feature type="transmembrane region" description="Helical" evidence="1">
    <location>
        <begin position="102"/>
        <end position="122"/>
    </location>
</feature>
<organism evidence="2 3">
    <name type="scientific">Pedobacter hartonius</name>
    <dbReference type="NCBI Taxonomy" id="425514"/>
    <lineage>
        <taxon>Bacteria</taxon>
        <taxon>Pseudomonadati</taxon>
        <taxon>Bacteroidota</taxon>
        <taxon>Sphingobacteriia</taxon>
        <taxon>Sphingobacteriales</taxon>
        <taxon>Sphingobacteriaceae</taxon>
        <taxon>Pedobacter</taxon>
    </lineage>
</organism>
<dbReference type="STRING" id="425514.SAMN05443550_11379"/>
<dbReference type="OrthoDB" id="799709at2"/>
<proteinExistence type="predicted"/>
<evidence type="ECO:0000313" key="3">
    <source>
        <dbReference type="Proteomes" id="UP000198850"/>
    </source>
</evidence>
<keyword evidence="1" id="KW-0812">Transmembrane</keyword>
<dbReference type="EMBL" id="FNRA01000013">
    <property type="protein sequence ID" value="SEB16662.1"/>
    <property type="molecule type" value="Genomic_DNA"/>
</dbReference>
<reference evidence="2 3" key="1">
    <citation type="submission" date="2016-10" db="EMBL/GenBank/DDBJ databases">
        <authorList>
            <person name="de Groot N.N."/>
        </authorList>
    </citation>
    <scope>NUCLEOTIDE SEQUENCE [LARGE SCALE GENOMIC DNA]</scope>
    <source>
        <strain evidence="2 3">DSM 19033</strain>
    </source>
</reference>
<feature type="transmembrane region" description="Helical" evidence="1">
    <location>
        <begin position="6"/>
        <end position="25"/>
    </location>
</feature>
<accession>A0A1H4H6G6</accession>
<evidence type="ECO:0000313" key="2">
    <source>
        <dbReference type="EMBL" id="SEB16662.1"/>
    </source>
</evidence>
<evidence type="ECO:0000256" key="1">
    <source>
        <dbReference type="SAM" id="Phobius"/>
    </source>
</evidence>
<keyword evidence="1" id="KW-0472">Membrane</keyword>
<keyword evidence="3" id="KW-1185">Reference proteome</keyword>
<protein>
    <submittedName>
        <fullName evidence="2">Uncharacterized protein</fullName>
    </submittedName>
</protein>
<dbReference type="RefSeq" id="WP_090559557.1">
    <property type="nucleotide sequence ID" value="NZ_FNRA01000013.1"/>
</dbReference>
<sequence>MRIQGVVGAIVMAAGGMCPLVHVTFMGNWNYFQIDPVLGTVFYFIVVLGLAASYFNKSGLMRFSGWAGLIWIILTLCAVWLKSHDFFSFIHFKKLINLAAGMVKYRWGWLVILAGVLALMTVRKPVPVLQPGSEV</sequence>
<dbReference type="Proteomes" id="UP000198850">
    <property type="component" value="Unassembled WGS sequence"/>
</dbReference>
<dbReference type="AlphaFoldDB" id="A0A1H4H6G6"/>
<feature type="transmembrane region" description="Helical" evidence="1">
    <location>
        <begin position="61"/>
        <end position="81"/>
    </location>
</feature>
<name>A0A1H4H6G6_9SPHI</name>